<evidence type="ECO:0000256" key="7">
    <source>
        <dbReference type="ARBA" id="ARBA00022723"/>
    </source>
</evidence>
<dbReference type="GO" id="GO:0051539">
    <property type="term" value="F:4 iron, 4 sulfur cluster binding"/>
    <property type="evidence" value="ECO:0007669"/>
    <property type="project" value="UniProtKB-UniRule"/>
</dbReference>
<accession>A0A096AHW8</accession>
<comment type="similarity">
    <text evidence="3 14">Belongs to the Nth/MutY family.</text>
</comment>
<feature type="domain" description="HhH-GPD" evidence="15">
    <location>
        <begin position="43"/>
        <end position="194"/>
    </location>
</feature>
<comment type="function">
    <text evidence="2">Adenine glycosylase active on G-A mispairs. MutY also corrects error-prone DNA synthesis past GO lesions which are due to the oxidatively damaged form of guanine: 7,8-dihydro-8-oxoguanine (8-oxo-dGTP).</text>
</comment>
<dbReference type="NCBIfam" id="TIGR01084">
    <property type="entry name" value="mutY"/>
    <property type="match status" value="1"/>
</dbReference>
<dbReference type="InterPro" id="IPR029119">
    <property type="entry name" value="MutY_C"/>
</dbReference>
<dbReference type="SUPFAM" id="SSF55811">
    <property type="entry name" value="Nudix"/>
    <property type="match status" value="1"/>
</dbReference>
<dbReference type="SUPFAM" id="SSF48150">
    <property type="entry name" value="DNA-glycosylase"/>
    <property type="match status" value="1"/>
</dbReference>
<dbReference type="Pfam" id="PF14815">
    <property type="entry name" value="NUDIX_4"/>
    <property type="match status" value="1"/>
</dbReference>
<dbReference type="CDD" id="cd00056">
    <property type="entry name" value="ENDO3c"/>
    <property type="match status" value="1"/>
</dbReference>
<keyword evidence="17" id="KW-1185">Reference proteome</keyword>
<evidence type="ECO:0000256" key="11">
    <source>
        <dbReference type="ARBA" id="ARBA00023014"/>
    </source>
</evidence>
<evidence type="ECO:0000256" key="5">
    <source>
        <dbReference type="ARBA" id="ARBA00022023"/>
    </source>
</evidence>
<keyword evidence="7" id="KW-0479">Metal-binding</keyword>
<dbReference type="GO" id="GO:0006284">
    <property type="term" value="P:base-excision repair"/>
    <property type="evidence" value="ECO:0007669"/>
    <property type="project" value="UniProtKB-UniRule"/>
</dbReference>
<evidence type="ECO:0000256" key="13">
    <source>
        <dbReference type="ARBA" id="ARBA00023295"/>
    </source>
</evidence>
<dbReference type="PANTHER" id="PTHR42944">
    <property type="entry name" value="ADENINE DNA GLYCOSYLASE"/>
    <property type="match status" value="1"/>
</dbReference>
<dbReference type="Gene3D" id="1.10.340.30">
    <property type="entry name" value="Hypothetical protein, domain 2"/>
    <property type="match status" value="1"/>
</dbReference>
<dbReference type="CDD" id="cd03431">
    <property type="entry name" value="NUDIX_DNA_Glycosylase_C-MutY"/>
    <property type="match status" value="1"/>
</dbReference>
<dbReference type="InterPro" id="IPR044298">
    <property type="entry name" value="MIG/MutY"/>
</dbReference>
<dbReference type="InterPro" id="IPR015797">
    <property type="entry name" value="NUDIX_hydrolase-like_dom_sf"/>
</dbReference>
<comment type="caution">
    <text evidence="16">The sequence shown here is derived from an EMBL/GenBank/DDBJ whole genome shotgun (WGS) entry which is preliminary data.</text>
</comment>
<dbReference type="SMART" id="SM00525">
    <property type="entry name" value="FES"/>
    <property type="match status" value="1"/>
</dbReference>
<dbReference type="InterPro" id="IPR011257">
    <property type="entry name" value="DNA_glycosylase"/>
</dbReference>
<evidence type="ECO:0000256" key="9">
    <source>
        <dbReference type="ARBA" id="ARBA00022801"/>
    </source>
</evidence>
<evidence type="ECO:0000256" key="12">
    <source>
        <dbReference type="ARBA" id="ARBA00023204"/>
    </source>
</evidence>
<comment type="catalytic activity">
    <reaction evidence="1 14">
        <text>Hydrolyzes free adenine bases from 7,8-dihydro-8-oxoguanine:adenine mismatched double-stranded DNA, leaving an apurinic site.</text>
        <dbReference type="EC" id="3.2.2.31"/>
    </reaction>
</comment>
<evidence type="ECO:0000256" key="3">
    <source>
        <dbReference type="ARBA" id="ARBA00008343"/>
    </source>
</evidence>
<keyword evidence="6" id="KW-0004">4Fe-4S</keyword>
<dbReference type="AlphaFoldDB" id="A0A096AHW8"/>
<keyword evidence="10 14" id="KW-0408">Iron</keyword>
<dbReference type="PANTHER" id="PTHR42944:SF1">
    <property type="entry name" value="ADENINE DNA GLYCOSYLASE"/>
    <property type="match status" value="1"/>
</dbReference>
<dbReference type="GO" id="GO:0035485">
    <property type="term" value="F:adenine/guanine mispair binding"/>
    <property type="evidence" value="ECO:0007669"/>
    <property type="project" value="TreeGrafter"/>
</dbReference>
<dbReference type="InterPro" id="IPR003651">
    <property type="entry name" value="Endonuclease3_FeS-loop_motif"/>
</dbReference>
<evidence type="ECO:0000256" key="8">
    <source>
        <dbReference type="ARBA" id="ARBA00022763"/>
    </source>
</evidence>
<dbReference type="InterPro" id="IPR003265">
    <property type="entry name" value="HhH-GPD_domain"/>
</dbReference>
<keyword evidence="9" id="KW-0378">Hydrolase</keyword>
<keyword evidence="8 14" id="KW-0227">DNA damage</keyword>
<evidence type="ECO:0000256" key="2">
    <source>
        <dbReference type="ARBA" id="ARBA00002933"/>
    </source>
</evidence>
<dbReference type="GO" id="GO:0032357">
    <property type="term" value="F:oxidized purine DNA binding"/>
    <property type="evidence" value="ECO:0007669"/>
    <property type="project" value="TreeGrafter"/>
</dbReference>
<dbReference type="Pfam" id="PF00730">
    <property type="entry name" value="HhH-GPD"/>
    <property type="match status" value="1"/>
</dbReference>
<dbReference type="InterPro" id="IPR004035">
    <property type="entry name" value="Endouclease-III_FeS-bd_BS"/>
</dbReference>
<dbReference type="GO" id="GO:0034039">
    <property type="term" value="F:8-oxo-7,8-dihydroguanine DNA N-glycosylase activity"/>
    <property type="evidence" value="ECO:0007669"/>
    <property type="project" value="TreeGrafter"/>
</dbReference>
<keyword evidence="12" id="KW-0234">DNA repair</keyword>
<dbReference type="EC" id="3.2.2.31" evidence="4 14"/>
<comment type="cofactor">
    <cofactor evidence="14">
        <name>[4Fe-4S] cluster</name>
        <dbReference type="ChEBI" id="CHEBI:49883"/>
    </cofactor>
    <text evidence="14">Binds 1 [4Fe-4S] cluster.</text>
</comment>
<keyword evidence="13 14" id="KW-0326">Glycosidase</keyword>
<sequence>MDETELLPLEWTNHLLDWYDVNQRELPWRNTGDPYKIWVSEIMSQQTRIEAMKPYFDNWMMRFPTMQDLADASEEEVVHAWQGLGYYSRARNLRLGVQEVVEQYGGHVPRNRKAMESLKGVGAYTAGAILSMAFNQREAAVDGNVLRVYARLYHIEDDILSTKGRKRITYLVEQTLPYDRPGEFNQALMDFGSAICIPQNPRCHECPLSAVCIAYARGDAPSLPIRIKKTKVITISMMVGLLKWGDYYLLHKRPNTGLLRSMWEFPSVEEPASFIEGASHLENQVKKFGCTVVLENECIQELTHLFSHRKWIMRAYRGIITFEGTLESLQAQLPADWQLLKRSEFADYVWAGPHGKLTTLC</sequence>
<evidence type="ECO:0000313" key="16">
    <source>
        <dbReference type="EMBL" id="KGF46450.1"/>
    </source>
</evidence>
<dbReference type="Gene3D" id="3.90.79.10">
    <property type="entry name" value="Nucleoside Triphosphate Pyrophosphohydrolase"/>
    <property type="match status" value="1"/>
</dbReference>
<keyword evidence="11" id="KW-0411">Iron-sulfur</keyword>
<organism evidence="16 17">
    <name type="scientific">Veillonella montpellierensis DNF00314</name>
    <dbReference type="NCBI Taxonomy" id="1401067"/>
    <lineage>
        <taxon>Bacteria</taxon>
        <taxon>Bacillati</taxon>
        <taxon>Bacillota</taxon>
        <taxon>Negativicutes</taxon>
        <taxon>Veillonellales</taxon>
        <taxon>Veillonellaceae</taxon>
        <taxon>Veillonella</taxon>
    </lineage>
</organism>
<dbReference type="Proteomes" id="UP000029628">
    <property type="component" value="Unassembled WGS sequence"/>
</dbReference>
<dbReference type="Gene3D" id="1.10.1670.10">
    <property type="entry name" value="Helix-hairpin-Helix base-excision DNA repair enzymes (C-terminal)"/>
    <property type="match status" value="1"/>
</dbReference>
<dbReference type="eggNOG" id="COG1194">
    <property type="taxonomic scope" value="Bacteria"/>
</dbReference>
<dbReference type="EMBL" id="JRNT01000040">
    <property type="protein sequence ID" value="KGF46450.1"/>
    <property type="molecule type" value="Genomic_DNA"/>
</dbReference>
<dbReference type="Pfam" id="PF10576">
    <property type="entry name" value="EndIII_4Fe-2S"/>
    <property type="match status" value="1"/>
</dbReference>
<proteinExistence type="inferred from homology"/>
<evidence type="ECO:0000256" key="6">
    <source>
        <dbReference type="ARBA" id="ARBA00022485"/>
    </source>
</evidence>
<dbReference type="GO" id="GO:0006298">
    <property type="term" value="P:mismatch repair"/>
    <property type="evidence" value="ECO:0007669"/>
    <property type="project" value="TreeGrafter"/>
</dbReference>
<evidence type="ECO:0000256" key="4">
    <source>
        <dbReference type="ARBA" id="ARBA00012045"/>
    </source>
</evidence>
<evidence type="ECO:0000313" key="17">
    <source>
        <dbReference type="Proteomes" id="UP000029628"/>
    </source>
</evidence>
<dbReference type="InterPro" id="IPR005760">
    <property type="entry name" value="A/G_AdeGlyc_MutY"/>
</dbReference>
<gene>
    <name evidence="16" type="ORF">HMPREF0872_08325</name>
</gene>
<dbReference type="FunFam" id="1.10.340.30:FF:000002">
    <property type="entry name" value="Adenine DNA glycosylase"/>
    <property type="match status" value="1"/>
</dbReference>
<protein>
    <recommendedName>
        <fullName evidence="5 14">Adenine DNA glycosylase</fullName>
        <ecNumber evidence="4 14">3.2.2.31</ecNumber>
    </recommendedName>
</protein>
<evidence type="ECO:0000256" key="10">
    <source>
        <dbReference type="ARBA" id="ARBA00023004"/>
    </source>
</evidence>
<dbReference type="GO" id="GO:0000701">
    <property type="term" value="F:purine-specific mismatch base pair DNA N-glycosylase activity"/>
    <property type="evidence" value="ECO:0007669"/>
    <property type="project" value="UniProtKB-EC"/>
</dbReference>
<dbReference type="SMART" id="SM00478">
    <property type="entry name" value="ENDO3c"/>
    <property type="match status" value="1"/>
</dbReference>
<evidence type="ECO:0000256" key="14">
    <source>
        <dbReference type="RuleBase" id="RU365096"/>
    </source>
</evidence>
<dbReference type="GO" id="GO:0046872">
    <property type="term" value="F:metal ion binding"/>
    <property type="evidence" value="ECO:0007669"/>
    <property type="project" value="UniProtKB-UniRule"/>
</dbReference>
<name>A0A096AHW8_9FIRM</name>
<dbReference type="InterPro" id="IPR023170">
    <property type="entry name" value="HhH_base_excis_C"/>
</dbReference>
<evidence type="ECO:0000256" key="1">
    <source>
        <dbReference type="ARBA" id="ARBA00000843"/>
    </source>
</evidence>
<evidence type="ECO:0000259" key="15">
    <source>
        <dbReference type="SMART" id="SM00478"/>
    </source>
</evidence>
<reference evidence="16 17" key="1">
    <citation type="submission" date="2014-07" db="EMBL/GenBank/DDBJ databases">
        <authorList>
            <person name="McCorrison J."/>
            <person name="Sanka R."/>
            <person name="Torralba M."/>
            <person name="Gillis M."/>
            <person name="Haft D.H."/>
            <person name="Methe B."/>
            <person name="Sutton G."/>
            <person name="Nelson K.E."/>
        </authorList>
    </citation>
    <scope>NUCLEOTIDE SEQUENCE [LARGE SCALE GENOMIC DNA]</scope>
    <source>
        <strain evidence="16 17">DNF00314</strain>
    </source>
</reference>
<dbReference type="PROSITE" id="PS00764">
    <property type="entry name" value="ENDONUCLEASE_III_1"/>
    <property type="match status" value="1"/>
</dbReference>